<keyword evidence="2" id="KW-0805">Transcription regulation</keyword>
<dbReference type="InterPro" id="IPR050950">
    <property type="entry name" value="HTH-type_LysR_regulators"/>
</dbReference>
<feature type="domain" description="HTH lysR-type" evidence="5">
    <location>
        <begin position="10"/>
        <end position="67"/>
    </location>
</feature>
<dbReference type="HOGENOM" id="CLU_039613_6_0_4"/>
<dbReference type="Proteomes" id="UP000031838">
    <property type="component" value="Chromosome 1"/>
</dbReference>
<reference evidence="7" key="1">
    <citation type="submission" date="2011-03" db="EMBL/GenBank/DDBJ databases">
        <authorList>
            <person name="Voget S."/>
            <person name="Streit W.R."/>
            <person name="Jaeger K.E."/>
            <person name="Daniel R."/>
        </authorList>
    </citation>
    <scope>NUCLEOTIDE SEQUENCE [LARGE SCALE GENOMIC DNA]</scope>
    <source>
        <strain evidence="7">PG1</strain>
    </source>
</reference>
<dbReference type="Pfam" id="PF00126">
    <property type="entry name" value="HTH_1"/>
    <property type="match status" value="1"/>
</dbReference>
<dbReference type="PANTHER" id="PTHR30419">
    <property type="entry name" value="HTH-TYPE TRANSCRIPTIONAL REGULATOR YBHD"/>
    <property type="match status" value="1"/>
</dbReference>
<proteinExistence type="inferred from homology"/>
<evidence type="ECO:0000256" key="2">
    <source>
        <dbReference type="ARBA" id="ARBA00023015"/>
    </source>
</evidence>
<sequence>MQLKTLLKHLDLTTLQLLLSIHQHGTLTEAARQEAIAVSAASKRLNELERALGERIFVRERTGMTLTLVGEILLLHAREMISSAQRINTELNERGLCAQKAVRVAANLAAIIQFFPDDLSRFMALHPGIPIKLNEVPSSGVLQAVSDGDADLGICTNPDGVDDGLQLHEYRRDRLVLVVRGDHAFAQRARLSFADTLEADYIGLQGECWVGRQSQRAAEAAGAMLKLRVQVSGFDALCRIVHAGVGVGLVPYEVFRAIGQPLGLVAVELDDAWAVLQLHIGAPRNRPMAVETVMLLEHLRRAARGVNPGAFDMALRRPPLAARMPRQAEAMLGALA</sequence>
<dbReference type="EMBL" id="CP002580">
    <property type="protein sequence ID" value="AJK44963.1"/>
    <property type="molecule type" value="Genomic_DNA"/>
</dbReference>
<evidence type="ECO:0000313" key="7">
    <source>
        <dbReference type="Proteomes" id="UP000031838"/>
    </source>
</evidence>
<dbReference type="PROSITE" id="PS50931">
    <property type="entry name" value="HTH_LYSR"/>
    <property type="match status" value="1"/>
</dbReference>
<organism evidence="6 7">
    <name type="scientific">Burkholderia plantarii</name>
    <dbReference type="NCBI Taxonomy" id="41899"/>
    <lineage>
        <taxon>Bacteria</taxon>
        <taxon>Pseudomonadati</taxon>
        <taxon>Pseudomonadota</taxon>
        <taxon>Betaproteobacteria</taxon>
        <taxon>Burkholderiales</taxon>
        <taxon>Burkholderiaceae</taxon>
        <taxon>Burkholderia</taxon>
    </lineage>
</organism>
<keyword evidence="4" id="KW-0804">Transcription</keyword>
<dbReference type="KEGG" id="bgp:BGL_1c04210"/>
<dbReference type="Gene3D" id="1.10.10.10">
    <property type="entry name" value="Winged helix-like DNA-binding domain superfamily/Winged helix DNA-binding domain"/>
    <property type="match status" value="1"/>
</dbReference>
<reference evidence="6 7" key="2">
    <citation type="journal article" date="2016" name="Appl. Microbiol. Biotechnol.">
        <title>Mutations improving production and secretion of extracellular lipase by Burkholderia glumae PG1.</title>
        <authorList>
            <person name="Knapp A."/>
            <person name="Voget S."/>
            <person name="Gao R."/>
            <person name="Zaburannyi N."/>
            <person name="Krysciak D."/>
            <person name="Breuer M."/>
            <person name="Hauer B."/>
            <person name="Streit W.R."/>
            <person name="Muller R."/>
            <person name="Daniel R."/>
            <person name="Jaeger K.E."/>
        </authorList>
    </citation>
    <scope>NUCLEOTIDE SEQUENCE [LARGE SCALE GENOMIC DNA]</scope>
    <source>
        <strain evidence="6 7">PG1</strain>
    </source>
</reference>
<keyword evidence="7" id="KW-1185">Reference proteome</keyword>
<keyword evidence="3" id="KW-0238">DNA-binding</keyword>
<evidence type="ECO:0000256" key="4">
    <source>
        <dbReference type="ARBA" id="ARBA00023163"/>
    </source>
</evidence>
<dbReference type="GO" id="GO:0005829">
    <property type="term" value="C:cytosol"/>
    <property type="evidence" value="ECO:0007669"/>
    <property type="project" value="TreeGrafter"/>
</dbReference>
<dbReference type="Gene3D" id="3.40.190.290">
    <property type="match status" value="1"/>
</dbReference>
<evidence type="ECO:0000256" key="1">
    <source>
        <dbReference type="ARBA" id="ARBA00009437"/>
    </source>
</evidence>
<dbReference type="GO" id="GO:0003700">
    <property type="term" value="F:DNA-binding transcription factor activity"/>
    <property type="evidence" value="ECO:0007669"/>
    <property type="project" value="InterPro"/>
</dbReference>
<dbReference type="InterPro" id="IPR036388">
    <property type="entry name" value="WH-like_DNA-bd_sf"/>
</dbReference>
<dbReference type="InterPro" id="IPR000847">
    <property type="entry name" value="LysR_HTH_N"/>
</dbReference>
<dbReference type="SUPFAM" id="SSF46785">
    <property type="entry name" value="Winged helix' DNA-binding domain"/>
    <property type="match status" value="1"/>
</dbReference>
<dbReference type="SUPFAM" id="SSF53850">
    <property type="entry name" value="Periplasmic binding protein-like II"/>
    <property type="match status" value="1"/>
</dbReference>
<protein>
    <submittedName>
        <fullName evidence="6">Transcriptional regulator, LysR family</fullName>
    </submittedName>
</protein>
<evidence type="ECO:0000313" key="6">
    <source>
        <dbReference type="EMBL" id="AJK44963.1"/>
    </source>
</evidence>
<accession>A0A0B6RNM3</accession>
<dbReference type="RefSeq" id="WP_158336030.1">
    <property type="nucleotide sequence ID" value="NZ_CP002580.1"/>
</dbReference>
<name>A0A0B6RNM3_BURPL</name>
<dbReference type="GO" id="GO:0003677">
    <property type="term" value="F:DNA binding"/>
    <property type="evidence" value="ECO:0007669"/>
    <property type="project" value="UniProtKB-KW"/>
</dbReference>
<dbReference type="InterPro" id="IPR005119">
    <property type="entry name" value="LysR_subst-bd"/>
</dbReference>
<comment type="similarity">
    <text evidence="1">Belongs to the LysR transcriptional regulatory family.</text>
</comment>
<dbReference type="InterPro" id="IPR036390">
    <property type="entry name" value="WH_DNA-bd_sf"/>
</dbReference>
<gene>
    <name evidence="6" type="ORF">BGL_1c04210</name>
</gene>
<dbReference type="PANTHER" id="PTHR30419:SF2">
    <property type="entry name" value="LYSR FAMILY TRANSCRIPTIONAL REGULATOR"/>
    <property type="match status" value="1"/>
</dbReference>
<evidence type="ECO:0000256" key="3">
    <source>
        <dbReference type="ARBA" id="ARBA00023125"/>
    </source>
</evidence>
<dbReference type="Pfam" id="PF03466">
    <property type="entry name" value="LysR_substrate"/>
    <property type="match status" value="1"/>
</dbReference>
<dbReference type="AlphaFoldDB" id="A0A0B6RNM3"/>
<evidence type="ECO:0000259" key="5">
    <source>
        <dbReference type="PROSITE" id="PS50931"/>
    </source>
</evidence>